<evidence type="ECO:0000256" key="1">
    <source>
        <dbReference type="ARBA" id="ARBA00000185"/>
    </source>
</evidence>
<dbReference type="KEGG" id="bsol:FSW04_03855"/>
<dbReference type="Pfam" id="PF00521">
    <property type="entry name" value="DNA_topoisoIV"/>
    <property type="match status" value="1"/>
</dbReference>
<dbReference type="EC" id="5.6.2.2" evidence="9"/>
<feature type="region of interest" description="Disordered" evidence="11">
    <location>
        <begin position="828"/>
        <end position="857"/>
    </location>
</feature>
<dbReference type="InterPro" id="IPR013760">
    <property type="entry name" value="Topo_IIA-like_dom_sf"/>
</dbReference>
<dbReference type="InterPro" id="IPR013757">
    <property type="entry name" value="Topo_IIA_A_a_sf"/>
</dbReference>
<dbReference type="GO" id="GO:0009330">
    <property type="term" value="C:DNA topoisomerase type II (double strand cut, ATP-hydrolyzing) complex"/>
    <property type="evidence" value="ECO:0007669"/>
    <property type="project" value="TreeGrafter"/>
</dbReference>
<dbReference type="Proteomes" id="UP000321805">
    <property type="component" value="Chromosome"/>
</dbReference>
<dbReference type="PANTHER" id="PTHR43493:SF5">
    <property type="entry name" value="DNA GYRASE SUBUNIT A, CHLOROPLASTIC_MITOCHONDRIAL"/>
    <property type="match status" value="1"/>
</dbReference>
<dbReference type="HAMAP" id="MF_01897">
    <property type="entry name" value="GyrA"/>
    <property type="match status" value="1"/>
</dbReference>
<dbReference type="FunFam" id="2.120.10.90:FF:000005">
    <property type="entry name" value="DNA topoisomerase 4 subunit A"/>
    <property type="match status" value="1"/>
</dbReference>
<evidence type="ECO:0000313" key="14">
    <source>
        <dbReference type="Proteomes" id="UP000321805"/>
    </source>
</evidence>
<comment type="catalytic activity">
    <reaction evidence="1 9 10">
        <text>ATP-dependent breakage, passage and rejoining of double-stranded DNA.</text>
        <dbReference type="EC" id="5.6.2.2"/>
    </reaction>
</comment>
<dbReference type="NCBIfam" id="NF004044">
    <property type="entry name" value="PRK05561.1"/>
    <property type="match status" value="1"/>
</dbReference>
<evidence type="ECO:0000256" key="9">
    <source>
        <dbReference type="HAMAP-Rule" id="MF_01897"/>
    </source>
</evidence>
<comment type="miscellaneous">
    <text evidence="9">Few gyrases are as efficient as E.coli at forming negative supercoils. Not all organisms have 2 type II topoisomerases; in organisms with a single type II topoisomerase this enzyme also has to decatenate newly replicated chromosomes.</text>
</comment>
<dbReference type="PANTHER" id="PTHR43493">
    <property type="entry name" value="DNA GYRASE/TOPOISOMERASE SUBUNIT A"/>
    <property type="match status" value="1"/>
</dbReference>
<protein>
    <recommendedName>
        <fullName evidence="9">DNA gyrase subunit A</fullName>
        <ecNumber evidence="9">5.6.2.2</ecNumber>
    </recommendedName>
</protein>
<evidence type="ECO:0000313" key="13">
    <source>
        <dbReference type="EMBL" id="QEC46801.1"/>
    </source>
</evidence>
<dbReference type="InterPro" id="IPR005743">
    <property type="entry name" value="GyrA"/>
</dbReference>
<dbReference type="Gene3D" id="2.120.10.90">
    <property type="entry name" value="DNA gyrase/topoisomerase IV, subunit A, C-terminal"/>
    <property type="match status" value="1"/>
</dbReference>
<dbReference type="GO" id="GO:0003677">
    <property type="term" value="F:DNA binding"/>
    <property type="evidence" value="ECO:0007669"/>
    <property type="project" value="UniProtKB-UniRule"/>
</dbReference>
<evidence type="ECO:0000256" key="11">
    <source>
        <dbReference type="SAM" id="MobiDB-lite"/>
    </source>
</evidence>
<keyword evidence="14" id="KW-1185">Reference proteome</keyword>
<evidence type="ECO:0000256" key="10">
    <source>
        <dbReference type="PROSITE-ProRule" id="PRU01384"/>
    </source>
</evidence>
<comment type="similarity">
    <text evidence="2 9">Belongs to the type II topoisomerase GyrA/ParC subunit family.</text>
</comment>
<dbReference type="FunFam" id="1.10.268.10:FF:000001">
    <property type="entry name" value="DNA gyrase subunit A"/>
    <property type="match status" value="1"/>
</dbReference>
<dbReference type="InterPro" id="IPR035516">
    <property type="entry name" value="Gyrase/topoIV_suA_C"/>
</dbReference>
<dbReference type="InterPro" id="IPR006691">
    <property type="entry name" value="GyrA/parC_rep"/>
</dbReference>
<keyword evidence="6 9" id="KW-0238">DNA-binding</keyword>
<feature type="compositionally biased region" description="Acidic residues" evidence="11">
    <location>
        <begin position="842"/>
        <end position="857"/>
    </location>
</feature>
<accession>A0A5B8U1C2</accession>
<dbReference type="PROSITE" id="PS52040">
    <property type="entry name" value="TOPO_IIA"/>
    <property type="match status" value="1"/>
</dbReference>
<gene>
    <name evidence="9 13" type="primary">gyrA</name>
    <name evidence="13" type="ORF">FSW04_03855</name>
</gene>
<dbReference type="Gene3D" id="3.30.1360.40">
    <property type="match status" value="1"/>
</dbReference>
<dbReference type="NCBIfam" id="NF004043">
    <property type="entry name" value="PRK05560.1"/>
    <property type="match status" value="1"/>
</dbReference>
<evidence type="ECO:0000256" key="8">
    <source>
        <dbReference type="ARBA" id="ARBA00063644"/>
    </source>
</evidence>
<dbReference type="RefSeq" id="WP_146916439.1">
    <property type="nucleotide sequence ID" value="NZ_CP042430.1"/>
</dbReference>
<keyword evidence="4 9" id="KW-0067">ATP-binding</keyword>
<keyword evidence="9" id="KW-0963">Cytoplasm</keyword>
<reference evidence="13 14" key="1">
    <citation type="journal article" date="2018" name="J. Microbiol.">
        <title>Baekduia soli gen. nov., sp. nov., a novel bacterium isolated from the soil of Baekdu Mountain and proposal of a novel family name, Baekduiaceae fam. nov.</title>
        <authorList>
            <person name="An D.S."/>
            <person name="Siddiqi M.Z."/>
            <person name="Kim K.H."/>
            <person name="Yu H.S."/>
            <person name="Im W.T."/>
        </authorList>
    </citation>
    <scope>NUCLEOTIDE SEQUENCE [LARGE SCALE GENOMIC DNA]</scope>
    <source>
        <strain evidence="13 14">BR7-21</strain>
    </source>
</reference>
<dbReference type="FunFam" id="3.90.199.10:FF:000001">
    <property type="entry name" value="DNA gyrase subunit A"/>
    <property type="match status" value="1"/>
</dbReference>
<dbReference type="OrthoDB" id="9806486at2"/>
<dbReference type="SMART" id="SM00434">
    <property type="entry name" value="TOP4c"/>
    <property type="match status" value="1"/>
</dbReference>
<evidence type="ECO:0000256" key="6">
    <source>
        <dbReference type="ARBA" id="ARBA00023125"/>
    </source>
</evidence>
<keyword evidence="5 9" id="KW-0799">Topoisomerase</keyword>
<dbReference type="GO" id="GO:0005524">
    <property type="term" value="F:ATP binding"/>
    <property type="evidence" value="ECO:0007669"/>
    <property type="project" value="UniProtKB-UniRule"/>
</dbReference>
<dbReference type="GO" id="GO:0034335">
    <property type="term" value="F:DNA negative supercoiling activity"/>
    <property type="evidence" value="ECO:0007669"/>
    <property type="project" value="UniProtKB-ARBA"/>
</dbReference>
<dbReference type="AlphaFoldDB" id="A0A5B8U1C2"/>
<feature type="domain" description="Topo IIA-type catalytic" evidence="12">
    <location>
        <begin position="37"/>
        <end position="504"/>
    </location>
</feature>
<sequence>MATDVIGGGNIEPRALEDEMRNAYLDYAMSVIVGRALPDVRDGLKPVHRRVLFAMNEAGLGPTRPYVKSARIVGDVMGNYHPHGDASIYDTLVRLAQDFSMRHMLVDGQGNFGSIDDDDAAAMRYTEARLTRIAMEMVRDIDMDTVDFTPNYDGSKQEPTVLPSRFPNLLVNGGTGIAVGMATNIPPHNLEEVISATVAFLEDPSVELDELLTHIQGPDFPTAGIIMGRSGIRDAYETGRGRIKVRAKAHIEEIHQGKEAIIVTELPYAVKKGGDNGLITKIADLVREKKIPEISDLRDETDRRGMRLVIELKRAVNPKVVLNKLYKHTPMQSTFGVNMVALVDGVPRTLSLREVLSAYVAHQREVIVRRAKFELAQKEARAHVLEGLLIALDNLDAVIEVIRQSRDRESAREELVTRFSLSQIQASAILDLRLSQLTALESDSIKQEHADVTERIRELRELLGDEANVRALIKEELLEISERFAEPRRTEIAPSEDELDIEDLIADQQMVITMTKSGYIKRVPLDTYRQQRRGGVGITGMDLKEGDYIEHLFVCSTHDFLLFFSNRGKVYRSKVYELPEGPRQSKGRALVNILPLRENERIQSVLSTRDFAESPYLVFATRRGVVKKTEFQAYNTPIKADGIIAIKIRDDDELIAVRRVDEGDEIMMISRAGLAVRFEESQARAMGRDTGGVRGMDVGDEGEVIAMDVARDDMDLLVMTEAGYGKRTRIDEYRKTSRGAKGVLTIKLTEAKGGLAGALVVRPHQELVFISQNGMIQRTGVRGISQQGRSATGVRVMNPREGDQVSAVALIVESEDDDGATTLDVEGEAVTVEATEPPAPLDTDEPQDAEEDLAEDA</sequence>
<dbReference type="InterPro" id="IPR002205">
    <property type="entry name" value="Topo_IIA_dom_A"/>
</dbReference>
<dbReference type="Gene3D" id="3.90.199.10">
    <property type="entry name" value="Topoisomerase II, domain 5"/>
    <property type="match status" value="1"/>
</dbReference>
<dbReference type="InterPro" id="IPR050220">
    <property type="entry name" value="Type_II_DNA_Topoisomerases"/>
</dbReference>
<name>A0A5B8U1C2_9ACTN</name>
<comment type="subcellular location">
    <subcellularLocation>
        <location evidence="9">Cytoplasm</location>
    </subcellularLocation>
</comment>
<dbReference type="GO" id="GO:0005694">
    <property type="term" value="C:chromosome"/>
    <property type="evidence" value="ECO:0007669"/>
    <property type="project" value="InterPro"/>
</dbReference>
<dbReference type="Pfam" id="PF03989">
    <property type="entry name" value="DNA_gyraseA_C"/>
    <property type="match status" value="6"/>
</dbReference>
<evidence type="ECO:0000256" key="4">
    <source>
        <dbReference type="ARBA" id="ARBA00022840"/>
    </source>
</evidence>
<dbReference type="GO" id="GO:0006265">
    <property type="term" value="P:DNA topological change"/>
    <property type="evidence" value="ECO:0007669"/>
    <property type="project" value="UniProtKB-UniRule"/>
</dbReference>
<dbReference type="SUPFAM" id="SSF56719">
    <property type="entry name" value="Type II DNA topoisomerase"/>
    <property type="match status" value="1"/>
</dbReference>
<evidence type="ECO:0000256" key="5">
    <source>
        <dbReference type="ARBA" id="ARBA00023029"/>
    </source>
</evidence>
<comment type="subunit">
    <text evidence="8">Heterotetramer composed of ParC and ParE.</text>
</comment>
<dbReference type="EMBL" id="CP042430">
    <property type="protein sequence ID" value="QEC46801.1"/>
    <property type="molecule type" value="Genomic_DNA"/>
</dbReference>
<dbReference type="FunFam" id="3.30.1360.40:FF:000002">
    <property type="entry name" value="DNA gyrase subunit A"/>
    <property type="match status" value="1"/>
</dbReference>
<evidence type="ECO:0000259" key="12">
    <source>
        <dbReference type="PROSITE" id="PS52040"/>
    </source>
</evidence>
<comment type="function">
    <text evidence="9">A type II topoisomerase that negatively supercoils closed circular double-stranded (ds) DNA in an ATP-dependent manner to modulate DNA topology and maintain chromosomes in an underwound state. Negative supercoiling favors strand separation, and DNA replication, transcription, recombination and repair, all of which involve strand separation. Also able to catalyze the interconversion of other topological isomers of dsDNA rings, including catenanes and knotted rings. Type II topoisomerases break and join 2 DNA strands simultaneously in an ATP-dependent manner.</text>
</comment>
<dbReference type="GO" id="GO:0005737">
    <property type="term" value="C:cytoplasm"/>
    <property type="evidence" value="ECO:0007669"/>
    <property type="project" value="UniProtKB-SubCell"/>
</dbReference>
<proteinExistence type="inferred from homology"/>
<evidence type="ECO:0000256" key="7">
    <source>
        <dbReference type="ARBA" id="ARBA00023235"/>
    </source>
</evidence>
<dbReference type="CDD" id="cd00187">
    <property type="entry name" value="TOP4c"/>
    <property type="match status" value="1"/>
</dbReference>
<organism evidence="13 14">
    <name type="scientific">Baekduia soli</name>
    <dbReference type="NCBI Taxonomy" id="496014"/>
    <lineage>
        <taxon>Bacteria</taxon>
        <taxon>Bacillati</taxon>
        <taxon>Actinomycetota</taxon>
        <taxon>Thermoleophilia</taxon>
        <taxon>Solirubrobacterales</taxon>
        <taxon>Baekduiaceae</taxon>
        <taxon>Baekduia</taxon>
    </lineage>
</organism>
<dbReference type="Gene3D" id="1.10.268.10">
    <property type="entry name" value="Topoisomerase, domain 3"/>
    <property type="match status" value="1"/>
</dbReference>
<dbReference type="GO" id="GO:0006261">
    <property type="term" value="P:DNA-templated DNA replication"/>
    <property type="evidence" value="ECO:0007669"/>
    <property type="project" value="UniProtKB-UniRule"/>
</dbReference>
<dbReference type="NCBIfam" id="TIGR01063">
    <property type="entry name" value="gyrA"/>
    <property type="match status" value="1"/>
</dbReference>
<keyword evidence="7 9" id="KW-0413">Isomerase</keyword>
<feature type="short sequence motif" description="GyrA-box" evidence="9">
    <location>
        <begin position="531"/>
        <end position="537"/>
    </location>
</feature>
<comment type="subunit">
    <text evidence="9">Heterotetramer, composed of two GyrA and two GyrB chains. In the heterotetramer, GyrA contains the active site tyrosine that forms a transient covalent intermediate with DNA, while GyrB binds cofactors and catalyzes ATP hydrolysis.</text>
</comment>
<feature type="active site" description="O-(5'-phospho-DNA)-tyrosine intermediate" evidence="9 10">
    <location>
        <position position="125"/>
    </location>
</feature>
<evidence type="ECO:0000256" key="3">
    <source>
        <dbReference type="ARBA" id="ARBA00022741"/>
    </source>
</evidence>
<dbReference type="SUPFAM" id="SSF101904">
    <property type="entry name" value="GyrA/ParC C-terminal domain-like"/>
    <property type="match status" value="1"/>
</dbReference>
<keyword evidence="3 9" id="KW-0547">Nucleotide-binding</keyword>
<evidence type="ECO:0000256" key="2">
    <source>
        <dbReference type="ARBA" id="ARBA00008263"/>
    </source>
</evidence>
<dbReference type="InterPro" id="IPR013758">
    <property type="entry name" value="Topo_IIA_A/C_ab"/>
</dbReference>